<organism evidence="2 3">
    <name type="scientific">Siccirubricoccus soli</name>
    <dbReference type="NCBI Taxonomy" id="2899147"/>
    <lineage>
        <taxon>Bacteria</taxon>
        <taxon>Pseudomonadati</taxon>
        <taxon>Pseudomonadota</taxon>
        <taxon>Alphaproteobacteria</taxon>
        <taxon>Acetobacterales</taxon>
        <taxon>Roseomonadaceae</taxon>
        <taxon>Siccirubricoccus</taxon>
    </lineage>
</organism>
<dbReference type="EMBL" id="JAFIRR010000064">
    <property type="protein sequence ID" value="MCO6416621.1"/>
    <property type="molecule type" value="Genomic_DNA"/>
</dbReference>
<gene>
    <name evidence="2" type="ORF">JYK14_10665</name>
</gene>
<evidence type="ECO:0000313" key="3">
    <source>
        <dbReference type="Proteomes" id="UP001523392"/>
    </source>
</evidence>
<dbReference type="Pfam" id="PF25182">
    <property type="entry name" value="NonGDSL"/>
    <property type="match status" value="1"/>
</dbReference>
<keyword evidence="2" id="KW-0378">Hydrolase</keyword>
<comment type="caution">
    <text evidence="2">The sequence shown here is derived from an EMBL/GenBank/DDBJ whole genome shotgun (WGS) entry which is preliminary data.</text>
</comment>
<name>A0ABT1D3X8_9PROT</name>
<dbReference type="Proteomes" id="UP001523392">
    <property type="component" value="Unassembled WGS sequence"/>
</dbReference>
<dbReference type="InterPro" id="IPR057572">
    <property type="entry name" value="NonGDSL"/>
</dbReference>
<dbReference type="SUPFAM" id="SSF52266">
    <property type="entry name" value="SGNH hydrolase"/>
    <property type="match status" value="1"/>
</dbReference>
<dbReference type="GO" id="GO:0016787">
    <property type="term" value="F:hydrolase activity"/>
    <property type="evidence" value="ECO:0007669"/>
    <property type="project" value="UniProtKB-KW"/>
</dbReference>
<dbReference type="RefSeq" id="WP_252953238.1">
    <property type="nucleotide sequence ID" value="NZ_JAFIRR010000064.1"/>
</dbReference>
<evidence type="ECO:0000256" key="1">
    <source>
        <dbReference type="SAM" id="SignalP"/>
    </source>
</evidence>
<dbReference type="InterPro" id="IPR036514">
    <property type="entry name" value="SGNH_hydro_sf"/>
</dbReference>
<evidence type="ECO:0000313" key="2">
    <source>
        <dbReference type="EMBL" id="MCO6416621.1"/>
    </source>
</evidence>
<keyword evidence="1" id="KW-0732">Signal</keyword>
<protein>
    <submittedName>
        <fullName evidence="2">SGNH/GDSL hydrolase family protein</fullName>
    </submittedName>
</protein>
<accession>A0ABT1D3X8</accession>
<proteinExistence type="predicted"/>
<sequence>MTRRSWPTLLLLVLCLAPRGLEAQAPACGAPAELLEPGVPLPAVARAAAAGRLRVLVVGSASVLGPGTSGPEAAWPARLEAMLAARRPGIQIEFVVRGRRAATAQDSAALLKEELAKQPYDLVLWQTGTVEAARGLEVEEMVETLHAGLEQVHAAGGDAVLVDPQFSRFLRTNSNVDAYREAIRLVAAAHAVPLFRRYEVMRHWADAEEVDLERAPREARVAMADKLNDCLAKALVVLLRKAVAEARAAPAPR</sequence>
<feature type="chain" id="PRO_5045995832" evidence="1">
    <location>
        <begin position="24"/>
        <end position="253"/>
    </location>
</feature>
<reference evidence="2 3" key="1">
    <citation type="submission" date="2021-12" db="EMBL/GenBank/DDBJ databases">
        <title>Siccirubricoccus leaddurans sp. nov., a high concentration Zn2+ tolerance bacterium.</title>
        <authorList>
            <person name="Cao Y."/>
        </authorList>
    </citation>
    <scope>NUCLEOTIDE SEQUENCE [LARGE SCALE GENOMIC DNA]</scope>
    <source>
        <strain evidence="2 3">KC 17139</strain>
    </source>
</reference>
<feature type="signal peptide" evidence="1">
    <location>
        <begin position="1"/>
        <end position="23"/>
    </location>
</feature>
<keyword evidence="3" id="KW-1185">Reference proteome</keyword>
<dbReference type="Gene3D" id="3.40.50.1110">
    <property type="entry name" value="SGNH hydrolase"/>
    <property type="match status" value="1"/>
</dbReference>